<evidence type="ECO:0000256" key="10">
    <source>
        <dbReference type="ARBA" id="ARBA00023277"/>
    </source>
</evidence>
<evidence type="ECO:0000256" key="1">
    <source>
        <dbReference type="ARBA" id="ARBA00004123"/>
    </source>
</evidence>
<dbReference type="FunFam" id="4.10.240.10:FF:000009">
    <property type="entry name" value="C6 transcription factor (Gal4)"/>
    <property type="match status" value="1"/>
</dbReference>
<dbReference type="SUPFAM" id="SSF57701">
    <property type="entry name" value="Zn2/Cys6 DNA-binding domain"/>
    <property type="match status" value="1"/>
</dbReference>
<dbReference type="GO" id="GO:0006012">
    <property type="term" value="P:galactose metabolic process"/>
    <property type="evidence" value="ECO:0007669"/>
    <property type="project" value="UniProtKB-KW"/>
</dbReference>
<dbReference type="GO" id="GO:0006351">
    <property type="term" value="P:DNA-templated transcription"/>
    <property type="evidence" value="ECO:0007669"/>
    <property type="project" value="InterPro"/>
</dbReference>
<dbReference type="OrthoDB" id="3364175at2759"/>
<dbReference type="PANTHER" id="PTHR47424:SF2">
    <property type="entry name" value="TRANSCRIPTION FACTOR DOMAIN-CONTAINING PROTEIN-RELATED"/>
    <property type="match status" value="1"/>
</dbReference>
<dbReference type="InterPro" id="IPR007219">
    <property type="entry name" value="XnlR_reg_dom"/>
</dbReference>
<dbReference type="Gene3D" id="4.10.240.10">
    <property type="entry name" value="Zn(2)-C6 fungal-type DNA-binding domain"/>
    <property type="match status" value="1"/>
</dbReference>
<keyword evidence="13" id="KW-1185">Reference proteome</keyword>
<dbReference type="InterPro" id="IPR036864">
    <property type="entry name" value="Zn2-C6_fun-type_DNA-bd_sf"/>
</dbReference>
<sequence>MQFESLNNKRLKPIPSHQQACDSCRLRKLKCSKTTPKCSNCRENGFTCVYSPKVIRSPLTRAHLTKVESRVKALEALLYKVLPSDVNINDLLEKNGDLSNSGLANYKQIDLNSSTQIDPFTLPNESISASSIDEARLSEAFHTKLELQPEDYLIDTKKDDHPHYDERDDWNRPEDLFGSKAVDGMAALSSDIDPGSSNGYFGINSSNGLLKFLNIKNRNKINFSEPEEEFEDRASQVPMANMPTDEFDEVLDDTSFQGILINSYFETYHKVYPFINYKVFFEDYKKFVEPKEENDAIVGMDDITFQILLNTLLAIGSLCLYGETKVDTFYYRRVKNLLSHINVFEYGDVQLLESFVLLSNYVQKTNKPNTGWNFLGLAFRIATSLGLHKDIHPDADISTNFELFEKLELRKRLWWGMYFFDVGTALTFGRPLTITFLSSVDLGPVSNIDEEYFASGEASNVMQTIKPYPTIYSGLIQDSRLTAVTTRIYNYLFWVSKFKNDTHKMKGLLEMNSLLVKFIGTLPLYFNEDDAVSEKSLVSVCPPSWFDSSSKLVIPKWFSLSRMRLNLRYKNLQMLMFRFAILGDDDKLTSAFSHDQEFSTLLSQCRKICFDASFSSISAVERYVNNYEFDVLSSWYATYFLFQATLVPLAHLLTLRNKKSRHLEVESEMLTQVQSAKYSLTQLRRFNRLAGRFVKLIDSLTTASDKSSLQPAKAGAKQSSPDYDFNNQLSNATVSLFSNSDLNFMNKSQFSFDNYKSSFMSFTNTPSQATDVQEMPIKTEFEEVMPPLSGSLESKGNIDSLFSYPTEESMDPNFNKMLNNFFVNMD</sequence>
<dbReference type="CDD" id="cd00067">
    <property type="entry name" value="GAL4"/>
    <property type="match status" value="1"/>
</dbReference>
<dbReference type="GO" id="GO:0000435">
    <property type="term" value="P:positive regulation of transcription from RNA polymerase II promoter by galactose"/>
    <property type="evidence" value="ECO:0007669"/>
    <property type="project" value="TreeGrafter"/>
</dbReference>
<name>W6MPL9_9ASCO</name>
<evidence type="ECO:0000256" key="9">
    <source>
        <dbReference type="ARBA" id="ARBA00023242"/>
    </source>
</evidence>
<proteinExistence type="predicted"/>
<keyword evidence="7" id="KW-0010">Activator</keyword>
<evidence type="ECO:0000256" key="5">
    <source>
        <dbReference type="ARBA" id="ARBA00023125"/>
    </source>
</evidence>
<gene>
    <name evidence="12" type="ORF">KUCA_T00003059001</name>
</gene>
<dbReference type="Proteomes" id="UP000019384">
    <property type="component" value="Unassembled WGS sequence"/>
</dbReference>
<keyword evidence="9" id="KW-0539">Nucleus</keyword>
<reference evidence="12" key="1">
    <citation type="submission" date="2013-12" db="EMBL/GenBank/DDBJ databases">
        <authorList>
            <person name="Genoscope - CEA"/>
        </authorList>
    </citation>
    <scope>NUCLEOTIDE SEQUENCE</scope>
    <source>
        <strain evidence="12">CBS 1993</strain>
    </source>
</reference>
<dbReference type="SMART" id="SM00066">
    <property type="entry name" value="GAL4"/>
    <property type="match status" value="1"/>
</dbReference>
<accession>W6MPL9</accession>
<dbReference type="GeneID" id="34520466"/>
<dbReference type="Gene3D" id="1.20.5.170">
    <property type="match status" value="1"/>
</dbReference>
<dbReference type="InterPro" id="IPR005600">
    <property type="entry name" value="Gal4_dimer_dom"/>
</dbReference>
<comment type="subcellular location">
    <subcellularLocation>
        <location evidence="1">Nucleus</location>
    </subcellularLocation>
</comment>
<dbReference type="PROSITE" id="PS50048">
    <property type="entry name" value="ZN2_CY6_FUNGAL_2"/>
    <property type="match status" value="1"/>
</dbReference>
<dbReference type="RefSeq" id="XP_022459078.1">
    <property type="nucleotide sequence ID" value="XM_022603366.1"/>
</dbReference>
<dbReference type="InterPro" id="IPR001138">
    <property type="entry name" value="Zn2Cys6_DnaBD"/>
</dbReference>
<protein>
    <recommendedName>
        <fullName evidence="11">Zn(2)-C6 fungal-type domain-containing protein</fullName>
    </recommendedName>
</protein>
<feature type="domain" description="Zn(2)-C6 fungal-type" evidence="11">
    <location>
        <begin position="20"/>
        <end position="50"/>
    </location>
</feature>
<dbReference type="Pfam" id="PF00172">
    <property type="entry name" value="Zn_clus"/>
    <property type="match status" value="1"/>
</dbReference>
<keyword evidence="2" id="KW-0479">Metal-binding</keyword>
<dbReference type="InterPro" id="IPR051127">
    <property type="entry name" value="Fungal_SecMet_Regulators"/>
</dbReference>
<dbReference type="CDD" id="cd14654">
    <property type="entry name" value="ZIP_Gal4"/>
    <property type="match status" value="1"/>
</dbReference>
<evidence type="ECO:0000313" key="12">
    <source>
        <dbReference type="EMBL" id="CDK27082.1"/>
    </source>
</evidence>
<dbReference type="STRING" id="1382522.W6MPL9"/>
<evidence type="ECO:0000313" key="13">
    <source>
        <dbReference type="Proteomes" id="UP000019384"/>
    </source>
</evidence>
<evidence type="ECO:0000256" key="2">
    <source>
        <dbReference type="ARBA" id="ARBA00022723"/>
    </source>
</evidence>
<evidence type="ECO:0000256" key="7">
    <source>
        <dbReference type="ARBA" id="ARBA00023159"/>
    </source>
</evidence>
<evidence type="ECO:0000256" key="8">
    <source>
        <dbReference type="ARBA" id="ARBA00023163"/>
    </source>
</evidence>
<dbReference type="SMART" id="SM00906">
    <property type="entry name" value="Fungal_trans"/>
    <property type="match status" value="1"/>
</dbReference>
<keyword evidence="5" id="KW-0238">DNA-binding</keyword>
<dbReference type="AlphaFoldDB" id="W6MPL9"/>
<dbReference type="EMBL" id="HG793127">
    <property type="protein sequence ID" value="CDK27082.1"/>
    <property type="molecule type" value="Genomic_DNA"/>
</dbReference>
<keyword evidence="6" id="KW-0299">Galactose metabolism</keyword>
<dbReference type="GO" id="GO:0005634">
    <property type="term" value="C:nucleus"/>
    <property type="evidence" value="ECO:0007669"/>
    <property type="project" value="UniProtKB-SubCell"/>
</dbReference>
<keyword evidence="3" id="KW-0862">Zinc</keyword>
<dbReference type="HOGENOM" id="CLU_008599_2_0_1"/>
<keyword evidence="4" id="KW-0805">Transcription regulation</keyword>
<dbReference type="GO" id="GO:0008270">
    <property type="term" value="F:zinc ion binding"/>
    <property type="evidence" value="ECO:0007669"/>
    <property type="project" value="InterPro"/>
</dbReference>
<dbReference type="CDD" id="cd12148">
    <property type="entry name" value="fungal_TF_MHR"/>
    <property type="match status" value="1"/>
</dbReference>
<evidence type="ECO:0000256" key="4">
    <source>
        <dbReference type="ARBA" id="ARBA00023015"/>
    </source>
</evidence>
<dbReference type="PANTHER" id="PTHR47424">
    <property type="entry name" value="REGULATORY PROTEIN GAL4"/>
    <property type="match status" value="1"/>
</dbReference>
<evidence type="ECO:0000256" key="6">
    <source>
        <dbReference type="ARBA" id="ARBA00023144"/>
    </source>
</evidence>
<dbReference type="GO" id="GO:0000978">
    <property type="term" value="F:RNA polymerase II cis-regulatory region sequence-specific DNA binding"/>
    <property type="evidence" value="ECO:0007669"/>
    <property type="project" value="TreeGrafter"/>
</dbReference>
<keyword evidence="8" id="KW-0804">Transcription</keyword>
<dbReference type="PROSITE" id="PS00463">
    <property type="entry name" value="ZN2_CY6_FUNGAL_1"/>
    <property type="match status" value="1"/>
</dbReference>
<evidence type="ECO:0000259" key="11">
    <source>
        <dbReference type="PROSITE" id="PS50048"/>
    </source>
</evidence>
<evidence type="ECO:0000256" key="3">
    <source>
        <dbReference type="ARBA" id="ARBA00022833"/>
    </source>
</evidence>
<dbReference type="Pfam" id="PF04082">
    <property type="entry name" value="Fungal_trans"/>
    <property type="match status" value="1"/>
</dbReference>
<dbReference type="Pfam" id="PF03902">
    <property type="entry name" value="Gal4_dimer"/>
    <property type="match status" value="1"/>
</dbReference>
<dbReference type="GO" id="GO:0000981">
    <property type="term" value="F:DNA-binding transcription factor activity, RNA polymerase II-specific"/>
    <property type="evidence" value="ECO:0007669"/>
    <property type="project" value="InterPro"/>
</dbReference>
<reference evidence="12" key="2">
    <citation type="submission" date="2014-02" db="EMBL/GenBank/DDBJ databases">
        <title>Complete DNA sequence of /Kuraishia capsulata/ illustrates novel genomic features among budding yeasts (/Saccharomycotina/).</title>
        <authorList>
            <person name="Morales L."/>
            <person name="Noel B."/>
            <person name="Porcel B."/>
            <person name="Marcet-Houben M."/>
            <person name="Hullo M-F."/>
            <person name="Sacerdot C."/>
            <person name="Tekaia F."/>
            <person name="Leh-Louis V."/>
            <person name="Despons L."/>
            <person name="Khanna V."/>
            <person name="Aury J-M."/>
            <person name="Barbe V."/>
            <person name="Couloux A."/>
            <person name="Labadie K."/>
            <person name="Pelletier E."/>
            <person name="Souciet J-L."/>
            <person name="Boekhout T."/>
            <person name="Gabaldon T."/>
            <person name="Wincker P."/>
            <person name="Dujon B."/>
        </authorList>
    </citation>
    <scope>NUCLEOTIDE SEQUENCE</scope>
    <source>
        <strain evidence="12">CBS 1993</strain>
    </source>
</reference>
<organism evidence="12 13">
    <name type="scientific">Kuraishia capsulata CBS 1993</name>
    <dbReference type="NCBI Taxonomy" id="1382522"/>
    <lineage>
        <taxon>Eukaryota</taxon>
        <taxon>Fungi</taxon>
        <taxon>Dikarya</taxon>
        <taxon>Ascomycota</taxon>
        <taxon>Saccharomycotina</taxon>
        <taxon>Pichiomycetes</taxon>
        <taxon>Pichiales</taxon>
        <taxon>Pichiaceae</taxon>
        <taxon>Kuraishia</taxon>
    </lineage>
</organism>
<keyword evidence="10" id="KW-0119">Carbohydrate metabolism</keyword>